<dbReference type="Pfam" id="PF22698">
    <property type="entry name" value="Semialdhyde_dhC_1"/>
    <property type="match status" value="1"/>
</dbReference>
<keyword evidence="10" id="KW-1185">Reference proteome</keyword>
<evidence type="ECO:0000256" key="7">
    <source>
        <dbReference type="PROSITE-ProRule" id="PRU10010"/>
    </source>
</evidence>
<dbReference type="SUPFAM" id="SSF55347">
    <property type="entry name" value="Glyceraldehyde-3-phosphate dehydrogenase-like, C-terminal domain"/>
    <property type="match status" value="1"/>
</dbReference>
<dbReference type="CDD" id="cd17896">
    <property type="entry name" value="AGPR_2_N"/>
    <property type="match status" value="1"/>
</dbReference>
<dbReference type="InterPro" id="IPR000534">
    <property type="entry name" value="Semialdehyde_DH_NAD-bd"/>
</dbReference>
<feature type="domain" description="Semialdehyde dehydrogenase NAD-binding" evidence="8">
    <location>
        <begin position="4"/>
        <end position="105"/>
    </location>
</feature>
<comment type="caution">
    <text evidence="9">The sequence shown here is derived from an EMBL/GenBank/DDBJ whole genome shotgun (WGS) entry which is preliminary data.</text>
</comment>
<evidence type="ECO:0000256" key="3">
    <source>
        <dbReference type="ARBA" id="ARBA00022605"/>
    </source>
</evidence>
<dbReference type="NCBIfam" id="TIGR01851">
    <property type="entry name" value="argC_other"/>
    <property type="match status" value="1"/>
</dbReference>
<dbReference type="InterPro" id="IPR023013">
    <property type="entry name" value="AGPR_AS"/>
</dbReference>
<keyword evidence="2 6" id="KW-0055">Arginine biosynthesis</keyword>
<dbReference type="PANTHER" id="PTHR32338:SF10">
    <property type="entry name" value="N-ACETYL-GAMMA-GLUTAMYL-PHOSPHATE REDUCTASE, CHLOROPLASTIC-RELATED"/>
    <property type="match status" value="1"/>
</dbReference>
<comment type="catalytic activity">
    <reaction evidence="6">
        <text>N-acetyl-L-glutamate 5-semialdehyde + phosphate + NADP(+) = N-acetyl-L-glutamyl 5-phosphate + NADPH + H(+)</text>
        <dbReference type="Rhea" id="RHEA:21588"/>
        <dbReference type="ChEBI" id="CHEBI:15378"/>
        <dbReference type="ChEBI" id="CHEBI:29123"/>
        <dbReference type="ChEBI" id="CHEBI:43474"/>
        <dbReference type="ChEBI" id="CHEBI:57783"/>
        <dbReference type="ChEBI" id="CHEBI:57936"/>
        <dbReference type="ChEBI" id="CHEBI:58349"/>
        <dbReference type="EC" id="1.2.1.38"/>
    </reaction>
</comment>
<name>A0ABW4I3K2_9SPHN</name>
<dbReference type="InterPro" id="IPR050085">
    <property type="entry name" value="AGPR"/>
</dbReference>
<evidence type="ECO:0000259" key="8">
    <source>
        <dbReference type="SMART" id="SM00859"/>
    </source>
</evidence>
<dbReference type="SUPFAM" id="SSF51735">
    <property type="entry name" value="NAD(P)-binding Rossmann-fold domains"/>
    <property type="match status" value="1"/>
</dbReference>
<evidence type="ECO:0000256" key="6">
    <source>
        <dbReference type="HAMAP-Rule" id="MF_01110"/>
    </source>
</evidence>
<protein>
    <recommendedName>
        <fullName evidence="6">N-acetyl-gamma-glutamyl-phosphate reductase</fullName>
        <shortName evidence="6">AGPR</shortName>
        <ecNumber evidence="6">1.2.1.38</ecNumber>
    </recommendedName>
    <alternativeName>
        <fullName evidence="6">N-acetyl-glutamate semialdehyde dehydrogenase</fullName>
        <shortName evidence="6">NAGSA dehydrogenase</shortName>
    </alternativeName>
</protein>
<dbReference type="PANTHER" id="PTHR32338">
    <property type="entry name" value="N-ACETYL-GAMMA-GLUTAMYL-PHOSPHATE REDUCTASE, CHLOROPLASTIC-RELATED-RELATED"/>
    <property type="match status" value="1"/>
</dbReference>
<dbReference type="RefSeq" id="WP_380888667.1">
    <property type="nucleotide sequence ID" value="NZ_JBHUDY010000001.1"/>
</dbReference>
<dbReference type="EC" id="1.2.1.38" evidence="6"/>
<comment type="pathway">
    <text evidence="6">Amino-acid biosynthesis; L-arginine biosynthesis; N(2)-acetyl-L-ornithine from L-glutamate: step 3/4.</text>
</comment>
<dbReference type="Pfam" id="PF01118">
    <property type="entry name" value="Semialdhyde_dh"/>
    <property type="match status" value="1"/>
</dbReference>
<organism evidence="9 10">
    <name type="scientific">Sphingomonas tabacisoli</name>
    <dbReference type="NCBI Taxonomy" id="2249466"/>
    <lineage>
        <taxon>Bacteria</taxon>
        <taxon>Pseudomonadati</taxon>
        <taxon>Pseudomonadota</taxon>
        <taxon>Alphaproteobacteria</taxon>
        <taxon>Sphingomonadales</taxon>
        <taxon>Sphingomonadaceae</taxon>
        <taxon>Sphingomonas</taxon>
    </lineage>
</organism>
<dbReference type="GO" id="GO:0003942">
    <property type="term" value="F:N-acetyl-gamma-glutamyl-phosphate reductase activity"/>
    <property type="evidence" value="ECO:0007669"/>
    <property type="project" value="UniProtKB-EC"/>
</dbReference>
<evidence type="ECO:0000256" key="1">
    <source>
        <dbReference type="ARBA" id="ARBA00022490"/>
    </source>
</evidence>
<evidence type="ECO:0000256" key="5">
    <source>
        <dbReference type="ARBA" id="ARBA00023002"/>
    </source>
</evidence>
<dbReference type="InterPro" id="IPR036291">
    <property type="entry name" value="NAD(P)-bd_dom_sf"/>
</dbReference>
<accession>A0ABW4I3K2</accession>
<dbReference type="Proteomes" id="UP001597115">
    <property type="component" value="Unassembled WGS sequence"/>
</dbReference>
<evidence type="ECO:0000256" key="2">
    <source>
        <dbReference type="ARBA" id="ARBA00022571"/>
    </source>
</evidence>
<dbReference type="CDD" id="cd23935">
    <property type="entry name" value="AGPR_2_C"/>
    <property type="match status" value="1"/>
</dbReference>
<keyword evidence="1 6" id="KW-0963">Cytoplasm</keyword>
<dbReference type="PROSITE" id="PS01224">
    <property type="entry name" value="ARGC"/>
    <property type="match status" value="1"/>
</dbReference>
<comment type="similarity">
    <text evidence="6">Belongs to the NAGSA dehydrogenase family. Type 2 subfamily.</text>
</comment>
<dbReference type="InterPro" id="IPR010136">
    <property type="entry name" value="AGPR_type-2"/>
</dbReference>
<proteinExistence type="inferred from homology"/>
<evidence type="ECO:0000256" key="4">
    <source>
        <dbReference type="ARBA" id="ARBA00022857"/>
    </source>
</evidence>
<comment type="function">
    <text evidence="6">Catalyzes the NADPH-dependent reduction of N-acetyl-5-glutamyl phosphate to yield N-acetyl-L-glutamate 5-semialdehyde.</text>
</comment>
<dbReference type="InterPro" id="IPR058924">
    <property type="entry name" value="AGPR_dimerisation_dom"/>
</dbReference>
<gene>
    <name evidence="6 9" type="primary">argC</name>
    <name evidence="9" type="ORF">ACFSCW_09495</name>
</gene>
<evidence type="ECO:0000313" key="9">
    <source>
        <dbReference type="EMBL" id="MFD1612033.1"/>
    </source>
</evidence>
<sequence length="313" mass="32879">MTASVFIDGGAGTTGLEIADRLAGRADLQLIRLDEARRKDPAARREALNDADAVILCLPDDAAREAVALIDNPRTRVIDASTAHRVADGWTYGFPELEADARERVAKATRVSNPGCYPTGFLALVRPLVRAGLLDPSTPTAVNATSGYSGGGKSMIAAFEDADAPDATGTAFRLYALSLGHKHVAEMQGHAGLQHPPLFAPAVARTYRGMIVEVPLPIAPPLSAIQDTLAQSYAGQRLVRVADAQESAAMSLVTLERLAGTDGLELFVFGNEQRGQARLVAVLDNLGKGAAGAAVQNLNLMLGLDEPSGLRLP</sequence>
<comment type="subcellular location">
    <subcellularLocation>
        <location evidence="6">Cytoplasm</location>
    </subcellularLocation>
</comment>
<keyword evidence="3 6" id="KW-0028">Amino-acid biosynthesis</keyword>
<dbReference type="Gene3D" id="3.40.50.720">
    <property type="entry name" value="NAD(P)-binding Rossmann-like Domain"/>
    <property type="match status" value="1"/>
</dbReference>
<evidence type="ECO:0000313" key="10">
    <source>
        <dbReference type="Proteomes" id="UP001597115"/>
    </source>
</evidence>
<feature type="active site" evidence="6 7">
    <location>
        <position position="116"/>
    </location>
</feature>
<reference evidence="10" key="1">
    <citation type="journal article" date="2019" name="Int. J. Syst. Evol. Microbiol.">
        <title>The Global Catalogue of Microorganisms (GCM) 10K type strain sequencing project: providing services to taxonomists for standard genome sequencing and annotation.</title>
        <authorList>
            <consortium name="The Broad Institute Genomics Platform"/>
            <consortium name="The Broad Institute Genome Sequencing Center for Infectious Disease"/>
            <person name="Wu L."/>
            <person name="Ma J."/>
        </authorList>
    </citation>
    <scope>NUCLEOTIDE SEQUENCE [LARGE SCALE GENOMIC DNA]</scope>
    <source>
        <strain evidence="10">CGMCC 1.16275</strain>
    </source>
</reference>
<keyword evidence="5 6" id="KW-0560">Oxidoreductase</keyword>
<dbReference type="SMART" id="SM00859">
    <property type="entry name" value="Semialdhyde_dh"/>
    <property type="match status" value="1"/>
</dbReference>
<keyword evidence="4 6" id="KW-0521">NADP</keyword>
<dbReference type="EMBL" id="JBHUDY010000001">
    <property type="protein sequence ID" value="MFD1612033.1"/>
    <property type="molecule type" value="Genomic_DNA"/>
</dbReference>
<dbReference type="HAMAP" id="MF_01110">
    <property type="entry name" value="ArgC_type2"/>
    <property type="match status" value="1"/>
</dbReference>
<dbReference type="Gene3D" id="3.30.360.10">
    <property type="entry name" value="Dihydrodipicolinate Reductase, domain 2"/>
    <property type="match status" value="1"/>
</dbReference>